<sequence length="657" mass="70757">MELVSERSRHEAGGKGAKEGKRSESSGDDENLPEQENIVAQEPPMTNIERSSVDAGPNASSPKKEEVDELEKTKVEMGGVMEENERLKMRLNRILNEYRTLQMQFNNIVEQETKNSSDKLNNIIEESDELVSLSLGRLPSNPIAKVSNKQTLKEEEEHEKEGLALGLDCKFETSKSGSTTEHLPATNNPSPTNSSELVPKEEAGETWPPSKTTNKAAIRSVAAEDEVISQQNPAKKARVCVRARCDTPTLNDGCQWRKYGQKISKGNPCPRAYYRCTVATSCPVRKQVQRCAQDMSILITTYEGTHNHPLPLSATAMASTTSAAASMLLSGSSTSSSHPGLTTIPSTYTTTTASAGLQYGMNFSLSDASINKSKQFYHLSHPSLSSSANSHPTITLDLTSNPPSSSSSPFARFTSDYNNPSRYPSSTTSLNFSSSESNNAVSWSNGMNGFLSYSAAPQQPYNNRNNILSTININPVRQQPMENNNILSTININPVRQQPMENNNIYSSYMQRNNSNIPIQSQQQSLPDSTIAAATKAITADPSFQSALAAALTSIIGTKSTTATTTQGNHHQQGSTSVGENLGQKMKWGELFSSSSALPAASTASKVSSGCASSFLNKAPSAATTQTGSLMCLQQPLPFPGPKSASASPGDNRDTTN</sequence>
<protein>
    <submittedName>
        <fullName evidence="8">WRKY20</fullName>
    </submittedName>
</protein>
<dbReference type="InterPro" id="IPR003657">
    <property type="entry name" value="WRKY_dom"/>
</dbReference>
<feature type="compositionally biased region" description="Basic and acidic residues" evidence="6">
    <location>
        <begin position="1"/>
        <end position="25"/>
    </location>
</feature>
<feature type="compositionally biased region" description="Low complexity" evidence="6">
    <location>
        <begin position="400"/>
        <end position="409"/>
    </location>
</feature>
<dbReference type="SUPFAM" id="SSF118290">
    <property type="entry name" value="WRKY DNA-binding domain"/>
    <property type="match status" value="1"/>
</dbReference>
<feature type="region of interest" description="Disordered" evidence="6">
    <location>
        <begin position="148"/>
        <end position="214"/>
    </location>
</feature>
<keyword evidence="3" id="KW-0238">DNA-binding</keyword>
<dbReference type="EMBL" id="MK511258">
    <property type="protein sequence ID" value="QFI57415.1"/>
    <property type="molecule type" value="mRNA"/>
</dbReference>
<keyword evidence="5" id="KW-0539">Nucleus</keyword>
<evidence type="ECO:0000256" key="2">
    <source>
        <dbReference type="ARBA" id="ARBA00023015"/>
    </source>
</evidence>
<dbReference type="Pfam" id="PF03106">
    <property type="entry name" value="WRKY"/>
    <property type="match status" value="1"/>
</dbReference>
<dbReference type="PROSITE" id="PS50811">
    <property type="entry name" value="WRKY"/>
    <property type="match status" value="1"/>
</dbReference>
<evidence type="ECO:0000256" key="4">
    <source>
        <dbReference type="ARBA" id="ARBA00023163"/>
    </source>
</evidence>
<dbReference type="AlphaFoldDB" id="A0A7G3LRH5"/>
<organism evidence="8">
    <name type="scientific">Glycyrrhiza glabra</name>
    <name type="common">Licorice</name>
    <dbReference type="NCBI Taxonomy" id="49827"/>
    <lineage>
        <taxon>Eukaryota</taxon>
        <taxon>Viridiplantae</taxon>
        <taxon>Streptophyta</taxon>
        <taxon>Embryophyta</taxon>
        <taxon>Tracheophyta</taxon>
        <taxon>Spermatophyta</taxon>
        <taxon>Magnoliopsida</taxon>
        <taxon>eudicotyledons</taxon>
        <taxon>Gunneridae</taxon>
        <taxon>Pentapetalae</taxon>
        <taxon>rosids</taxon>
        <taxon>fabids</taxon>
        <taxon>Fabales</taxon>
        <taxon>Fabaceae</taxon>
        <taxon>Papilionoideae</taxon>
        <taxon>50 kb inversion clade</taxon>
        <taxon>NPAAA clade</taxon>
        <taxon>Hologalegina</taxon>
        <taxon>IRL clade</taxon>
        <taxon>Galegeae</taxon>
        <taxon>Glycyrrhiza</taxon>
    </lineage>
</organism>
<dbReference type="PANTHER" id="PTHR31429:SF86">
    <property type="entry name" value="WRKY TRANSCRIPTION FACTOR 61-RELATED"/>
    <property type="match status" value="1"/>
</dbReference>
<dbReference type="GO" id="GO:0005634">
    <property type="term" value="C:nucleus"/>
    <property type="evidence" value="ECO:0007669"/>
    <property type="project" value="UniProtKB-SubCell"/>
</dbReference>
<feature type="compositionally biased region" description="Polar residues" evidence="6">
    <location>
        <begin position="415"/>
        <end position="424"/>
    </location>
</feature>
<dbReference type="PANTHER" id="PTHR31429">
    <property type="entry name" value="WRKY TRANSCRIPTION FACTOR 36-RELATED"/>
    <property type="match status" value="1"/>
</dbReference>
<evidence type="ECO:0000256" key="3">
    <source>
        <dbReference type="ARBA" id="ARBA00023125"/>
    </source>
</evidence>
<evidence type="ECO:0000256" key="1">
    <source>
        <dbReference type="ARBA" id="ARBA00004123"/>
    </source>
</evidence>
<reference evidence="8" key="1">
    <citation type="submission" date="2019-02" db="EMBL/GenBank/DDBJ databases">
        <authorList>
            <person name="Goyal P."/>
            <person name="Manzoor M.M."/>
            <person name="Vishwakarma R.A."/>
            <person name="Gupta S."/>
        </authorList>
    </citation>
    <scope>NUCLEOTIDE SEQUENCE</scope>
</reference>
<feature type="domain" description="WRKY" evidence="7">
    <location>
        <begin position="245"/>
        <end position="311"/>
    </location>
</feature>
<keyword evidence="2" id="KW-0805">Transcription regulation</keyword>
<dbReference type="Gene3D" id="2.20.25.80">
    <property type="entry name" value="WRKY domain"/>
    <property type="match status" value="1"/>
</dbReference>
<feature type="compositionally biased region" description="Polar residues" evidence="6">
    <location>
        <begin position="174"/>
        <end position="196"/>
    </location>
</feature>
<dbReference type="InterPro" id="IPR044810">
    <property type="entry name" value="WRKY_plant"/>
</dbReference>
<evidence type="ECO:0000259" key="7">
    <source>
        <dbReference type="PROSITE" id="PS50811"/>
    </source>
</evidence>
<evidence type="ECO:0000256" key="5">
    <source>
        <dbReference type="ARBA" id="ARBA00023242"/>
    </source>
</evidence>
<dbReference type="GO" id="GO:0003700">
    <property type="term" value="F:DNA-binding transcription factor activity"/>
    <property type="evidence" value="ECO:0007669"/>
    <property type="project" value="InterPro"/>
</dbReference>
<dbReference type="GO" id="GO:0043565">
    <property type="term" value="F:sequence-specific DNA binding"/>
    <property type="evidence" value="ECO:0007669"/>
    <property type="project" value="InterPro"/>
</dbReference>
<feature type="compositionally biased region" description="Basic and acidic residues" evidence="6">
    <location>
        <begin position="62"/>
        <end position="74"/>
    </location>
</feature>
<evidence type="ECO:0000256" key="6">
    <source>
        <dbReference type="SAM" id="MobiDB-lite"/>
    </source>
</evidence>
<dbReference type="InterPro" id="IPR036576">
    <property type="entry name" value="WRKY_dom_sf"/>
</dbReference>
<name>A0A7G3LRH5_GLYGL</name>
<feature type="region of interest" description="Disordered" evidence="6">
    <location>
        <begin position="633"/>
        <end position="657"/>
    </location>
</feature>
<feature type="compositionally biased region" description="Basic and acidic residues" evidence="6">
    <location>
        <begin position="151"/>
        <end position="162"/>
    </location>
</feature>
<feature type="region of interest" description="Disordered" evidence="6">
    <location>
        <begin position="398"/>
        <end position="437"/>
    </location>
</feature>
<keyword evidence="4" id="KW-0804">Transcription</keyword>
<comment type="subcellular location">
    <subcellularLocation>
        <location evidence="1">Nucleus</location>
    </subcellularLocation>
</comment>
<proteinExistence type="evidence at transcript level"/>
<feature type="region of interest" description="Disordered" evidence="6">
    <location>
        <begin position="1"/>
        <end position="74"/>
    </location>
</feature>
<dbReference type="SMART" id="SM00774">
    <property type="entry name" value="WRKY"/>
    <property type="match status" value="1"/>
</dbReference>
<evidence type="ECO:0000313" key="8">
    <source>
        <dbReference type="EMBL" id="QFI57415.1"/>
    </source>
</evidence>
<dbReference type="FunFam" id="2.20.25.80:FF:000002">
    <property type="entry name" value="probable WRKY transcription factor 31"/>
    <property type="match status" value="1"/>
</dbReference>
<accession>A0A7G3LRH5</accession>
<feature type="compositionally biased region" description="Low complexity" evidence="6">
    <location>
        <begin position="425"/>
        <end position="437"/>
    </location>
</feature>